<dbReference type="AlphaFoldDB" id="A0A7J6NLR0"/>
<feature type="transmembrane region" description="Helical" evidence="5">
    <location>
        <begin position="76"/>
        <end position="94"/>
    </location>
</feature>
<feature type="transmembrane region" description="Helical" evidence="5">
    <location>
        <begin position="115"/>
        <end position="133"/>
    </location>
</feature>
<accession>A0A7J6NLR0</accession>
<dbReference type="OrthoDB" id="423534at2759"/>
<evidence type="ECO:0000256" key="2">
    <source>
        <dbReference type="ARBA" id="ARBA00022692"/>
    </source>
</evidence>
<dbReference type="InterPro" id="IPR013714">
    <property type="entry name" value="Golgi_TVP15"/>
</dbReference>
<keyword evidence="4 5" id="KW-0472">Membrane</keyword>
<feature type="transmembrane region" description="Helical" evidence="5">
    <location>
        <begin position="44"/>
        <end position="64"/>
    </location>
</feature>
<comment type="subcellular location">
    <subcellularLocation>
        <location evidence="1">Membrane</location>
        <topology evidence="1">Multi-pass membrane protein</topology>
    </subcellularLocation>
</comment>
<dbReference type="GO" id="GO:0016020">
    <property type="term" value="C:membrane"/>
    <property type="evidence" value="ECO:0007669"/>
    <property type="project" value="UniProtKB-SubCell"/>
</dbReference>
<gene>
    <name evidence="6" type="ORF">FOZ60_007347</name>
</gene>
<protein>
    <submittedName>
        <fullName evidence="6">Uncharacterized protein</fullName>
    </submittedName>
</protein>
<name>A0A7J6NLR0_PEROL</name>
<keyword evidence="2 5" id="KW-0812">Transmembrane</keyword>
<evidence type="ECO:0000256" key="5">
    <source>
        <dbReference type="SAM" id="Phobius"/>
    </source>
</evidence>
<feature type="transmembrane region" description="Helical" evidence="5">
    <location>
        <begin position="139"/>
        <end position="162"/>
    </location>
</feature>
<comment type="caution">
    <text evidence="6">The sequence shown here is derived from an EMBL/GenBank/DDBJ whole genome shotgun (WGS) entry which is preliminary data.</text>
</comment>
<dbReference type="Pfam" id="PF08507">
    <property type="entry name" value="COPI_assoc"/>
    <property type="match status" value="1"/>
</dbReference>
<dbReference type="EMBL" id="JABANP010000295">
    <property type="protein sequence ID" value="KAF4684745.1"/>
    <property type="molecule type" value="Genomic_DNA"/>
</dbReference>
<sequence>MAPAAAAGESAWEHGRQALLAAGNAAQDGFIEIHHYIEQGPNGLSVACFVGGVLLSIVSLLSIIDVFSIPFHPFNYLLNFFILAMALITILIEATPDMLKGRQEYQTKVFDNAKILTYIWGRGIFYLFQGLLAMVEPGLLYMIVGIIQLVLGVSCIAIWKGYKPRLSVLREKVAAGTGRVAQCIEDGRGNGSRHVQVQ</sequence>
<evidence type="ECO:0000256" key="3">
    <source>
        <dbReference type="ARBA" id="ARBA00022989"/>
    </source>
</evidence>
<proteinExistence type="predicted"/>
<evidence type="ECO:0000313" key="6">
    <source>
        <dbReference type="EMBL" id="KAF4684745.1"/>
    </source>
</evidence>
<organism evidence="6 7">
    <name type="scientific">Perkinsus olseni</name>
    <name type="common">Perkinsus atlanticus</name>
    <dbReference type="NCBI Taxonomy" id="32597"/>
    <lineage>
        <taxon>Eukaryota</taxon>
        <taxon>Sar</taxon>
        <taxon>Alveolata</taxon>
        <taxon>Perkinsozoa</taxon>
        <taxon>Perkinsea</taxon>
        <taxon>Perkinsida</taxon>
        <taxon>Perkinsidae</taxon>
        <taxon>Perkinsus</taxon>
    </lineage>
</organism>
<evidence type="ECO:0000313" key="7">
    <source>
        <dbReference type="Proteomes" id="UP000541610"/>
    </source>
</evidence>
<evidence type="ECO:0000256" key="4">
    <source>
        <dbReference type="ARBA" id="ARBA00023136"/>
    </source>
</evidence>
<dbReference type="Proteomes" id="UP000541610">
    <property type="component" value="Unassembled WGS sequence"/>
</dbReference>
<evidence type="ECO:0000256" key="1">
    <source>
        <dbReference type="ARBA" id="ARBA00004141"/>
    </source>
</evidence>
<keyword evidence="3 5" id="KW-1133">Transmembrane helix</keyword>
<reference evidence="6 7" key="1">
    <citation type="submission" date="2020-04" db="EMBL/GenBank/DDBJ databases">
        <title>Perkinsus olseni comparative genomics.</title>
        <authorList>
            <person name="Bogema D.R."/>
        </authorList>
    </citation>
    <scope>NUCLEOTIDE SEQUENCE [LARGE SCALE GENOMIC DNA]</scope>
    <source>
        <strain evidence="6">00978-12</strain>
    </source>
</reference>